<protein>
    <submittedName>
        <fullName evidence="1">Uncharacterized protein</fullName>
    </submittedName>
</protein>
<evidence type="ECO:0000313" key="2">
    <source>
        <dbReference type="Proteomes" id="UP000481876"/>
    </source>
</evidence>
<dbReference type="AlphaFoldDB" id="A0A6L3Z546"/>
<comment type="caution">
    <text evidence="1">The sequence shown here is derived from an EMBL/GenBank/DDBJ whole genome shotgun (WGS) entry which is preliminary data.</text>
</comment>
<dbReference type="EMBL" id="WBWS01000012">
    <property type="protein sequence ID" value="KAB2768606.1"/>
    <property type="molecule type" value="Genomic_DNA"/>
</dbReference>
<accession>A0A6L3Z546</accession>
<sequence>MIQYQSAPITTTAPSCTQSIIGKLADTMLEMAFSGQNVTPETLESYGFSKDVVERYGARATALARRRSIRRIERYI</sequence>
<proteinExistence type="predicted"/>
<gene>
    <name evidence="1" type="ORF">F9L04_13090</name>
</gene>
<organism evidence="1 2">
    <name type="scientific">Brucella anthropi</name>
    <name type="common">Ochrobactrum anthropi</name>
    <dbReference type="NCBI Taxonomy" id="529"/>
    <lineage>
        <taxon>Bacteria</taxon>
        <taxon>Pseudomonadati</taxon>
        <taxon>Pseudomonadota</taxon>
        <taxon>Alphaproteobacteria</taxon>
        <taxon>Hyphomicrobiales</taxon>
        <taxon>Brucellaceae</taxon>
        <taxon>Brucella/Ochrobactrum group</taxon>
        <taxon>Brucella</taxon>
    </lineage>
</organism>
<evidence type="ECO:0000313" key="1">
    <source>
        <dbReference type="EMBL" id="KAB2768606.1"/>
    </source>
</evidence>
<reference evidence="1 2" key="1">
    <citation type="submission" date="2019-09" db="EMBL/GenBank/DDBJ databases">
        <title>Taxonomic organization of the family Brucellaceae based on a phylogenomic approach.</title>
        <authorList>
            <person name="Leclercq S."/>
            <person name="Cloeckaert A."/>
            <person name="Zygmunt M.S."/>
        </authorList>
    </citation>
    <scope>NUCLEOTIDE SEQUENCE [LARGE SCALE GENOMIC DNA]</scope>
    <source>
        <strain evidence="1 2">LMG 3313</strain>
    </source>
</reference>
<name>A0A6L3Z546_BRUAN</name>
<dbReference type="Proteomes" id="UP000481876">
    <property type="component" value="Unassembled WGS sequence"/>
</dbReference>
<dbReference type="RefSeq" id="WP_151663666.1">
    <property type="nucleotide sequence ID" value="NZ_WBWS01000012.1"/>
</dbReference>